<organism evidence="1 2">
    <name type="scientific">Portunus trituberculatus</name>
    <name type="common">Swimming crab</name>
    <name type="synonym">Neptunus trituberculatus</name>
    <dbReference type="NCBI Taxonomy" id="210409"/>
    <lineage>
        <taxon>Eukaryota</taxon>
        <taxon>Metazoa</taxon>
        <taxon>Ecdysozoa</taxon>
        <taxon>Arthropoda</taxon>
        <taxon>Crustacea</taxon>
        <taxon>Multicrustacea</taxon>
        <taxon>Malacostraca</taxon>
        <taxon>Eumalacostraca</taxon>
        <taxon>Eucarida</taxon>
        <taxon>Decapoda</taxon>
        <taxon>Pleocyemata</taxon>
        <taxon>Brachyura</taxon>
        <taxon>Eubrachyura</taxon>
        <taxon>Portunoidea</taxon>
        <taxon>Portunidae</taxon>
        <taxon>Portuninae</taxon>
        <taxon>Portunus</taxon>
    </lineage>
</organism>
<accession>A0A5B7KAU4</accession>
<comment type="caution">
    <text evidence="1">The sequence shown here is derived from an EMBL/GenBank/DDBJ whole genome shotgun (WGS) entry which is preliminary data.</text>
</comment>
<evidence type="ECO:0000313" key="2">
    <source>
        <dbReference type="Proteomes" id="UP000324222"/>
    </source>
</evidence>
<dbReference type="EMBL" id="VSRR010147368">
    <property type="protein sequence ID" value="MPD05713.1"/>
    <property type="molecule type" value="Genomic_DNA"/>
</dbReference>
<sequence length="69" mass="7768">MVTYHYHHHTKGNGDGDGYDITLTSLSPHPHYHHQRVVTKRGVMVTAWCTPPWCDATASSVIKNDLLVI</sequence>
<gene>
    <name evidence="1" type="ORF">E2C01_101473</name>
</gene>
<dbReference type="Proteomes" id="UP000324222">
    <property type="component" value="Unassembled WGS sequence"/>
</dbReference>
<protein>
    <submittedName>
        <fullName evidence="1">Uncharacterized protein</fullName>
    </submittedName>
</protein>
<proteinExistence type="predicted"/>
<evidence type="ECO:0000313" key="1">
    <source>
        <dbReference type="EMBL" id="MPD05713.1"/>
    </source>
</evidence>
<dbReference type="AlphaFoldDB" id="A0A5B7KAU4"/>
<reference evidence="1 2" key="1">
    <citation type="submission" date="2019-05" db="EMBL/GenBank/DDBJ databases">
        <title>Another draft genome of Portunus trituberculatus and its Hox gene families provides insights of decapod evolution.</title>
        <authorList>
            <person name="Jeong J.-H."/>
            <person name="Song I."/>
            <person name="Kim S."/>
            <person name="Choi T."/>
            <person name="Kim D."/>
            <person name="Ryu S."/>
            <person name="Kim W."/>
        </authorList>
    </citation>
    <scope>NUCLEOTIDE SEQUENCE [LARGE SCALE GENOMIC DNA]</scope>
    <source>
        <tissue evidence="1">Muscle</tissue>
    </source>
</reference>
<name>A0A5B7KAU4_PORTR</name>
<keyword evidence="2" id="KW-1185">Reference proteome</keyword>